<proteinExistence type="predicted"/>
<keyword evidence="2" id="KW-1185">Reference proteome</keyword>
<name>A0ACB9BAH6_ARCLA</name>
<reference evidence="2" key="1">
    <citation type="journal article" date="2022" name="Mol. Ecol. Resour.">
        <title>The genomes of chicory, endive, great burdock and yacon provide insights into Asteraceae palaeo-polyploidization history and plant inulin production.</title>
        <authorList>
            <person name="Fan W."/>
            <person name="Wang S."/>
            <person name="Wang H."/>
            <person name="Wang A."/>
            <person name="Jiang F."/>
            <person name="Liu H."/>
            <person name="Zhao H."/>
            <person name="Xu D."/>
            <person name="Zhang Y."/>
        </authorList>
    </citation>
    <scope>NUCLEOTIDE SEQUENCE [LARGE SCALE GENOMIC DNA]</scope>
    <source>
        <strain evidence="2">cv. Niubang</strain>
    </source>
</reference>
<reference evidence="1 2" key="2">
    <citation type="journal article" date="2022" name="Mol. Ecol. Resour.">
        <title>The genomes of chicory, endive, great burdock and yacon provide insights into Asteraceae paleo-polyploidization history and plant inulin production.</title>
        <authorList>
            <person name="Fan W."/>
            <person name="Wang S."/>
            <person name="Wang H."/>
            <person name="Wang A."/>
            <person name="Jiang F."/>
            <person name="Liu H."/>
            <person name="Zhao H."/>
            <person name="Xu D."/>
            <person name="Zhang Y."/>
        </authorList>
    </citation>
    <scope>NUCLEOTIDE SEQUENCE [LARGE SCALE GENOMIC DNA]</scope>
    <source>
        <strain evidence="2">cv. Niubang</strain>
    </source>
</reference>
<accession>A0ACB9BAH6</accession>
<evidence type="ECO:0000313" key="2">
    <source>
        <dbReference type="Proteomes" id="UP001055879"/>
    </source>
</evidence>
<organism evidence="1 2">
    <name type="scientific">Arctium lappa</name>
    <name type="common">Greater burdock</name>
    <name type="synonym">Lappa major</name>
    <dbReference type="NCBI Taxonomy" id="4217"/>
    <lineage>
        <taxon>Eukaryota</taxon>
        <taxon>Viridiplantae</taxon>
        <taxon>Streptophyta</taxon>
        <taxon>Embryophyta</taxon>
        <taxon>Tracheophyta</taxon>
        <taxon>Spermatophyta</taxon>
        <taxon>Magnoliopsida</taxon>
        <taxon>eudicotyledons</taxon>
        <taxon>Gunneridae</taxon>
        <taxon>Pentapetalae</taxon>
        <taxon>asterids</taxon>
        <taxon>campanulids</taxon>
        <taxon>Asterales</taxon>
        <taxon>Asteraceae</taxon>
        <taxon>Carduoideae</taxon>
        <taxon>Cardueae</taxon>
        <taxon>Arctiinae</taxon>
        <taxon>Arctium</taxon>
    </lineage>
</organism>
<dbReference type="EMBL" id="CM042052">
    <property type="protein sequence ID" value="KAI3718786.1"/>
    <property type="molecule type" value="Genomic_DNA"/>
</dbReference>
<dbReference type="Proteomes" id="UP001055879">
    <property type="component" value="Linkage Group LG06"/>
</dbReference>
<comment type="caution">
    <text evidence="1">The sequence shown here is derived from an EMBL/GenBank/DDBJ whole genome shotgun (WGS) entry which is preliminary data.</text>
</comment>
<gene>
    <name evidence="1" type="ORF">L6452_19670</name>
</gene>
<protein>
    <submittedName>
        <fullName evidence="1">Uncharacterized protein</fullName>
    </submittedName>
</protein>
<sequence>MKYHQFNPFRKQLAKEAKGRREKFKTSYSILRSYPVYWWLQTMVLVAADDGVGGRRWCWWLPTMVLVVLVVLVAVDLLVAADLLRGF</sequence>
<evidence type="ECO:0000313" key="1">
    <source>
        <dbReference type="EMBL" id="KAI3718786.1"/>
    </source>
</evidence>